<feature type="transmembrane region" description="Helical" evidence="2">
    <location>
        <begin position="188"/>
        <end position="210"/>
    </location>
</feature>
<evidence type="ECO:0000313" key="4">
    <source>
        <dbReference type="Proteomes" id="UP000183040"/>
    </source>
</evidence>
<keyword evidence="1" id="KW-0175">Coiled coil</keyword>
<accession>A0A1H4H3W7</accession>
<feature type="transmembrane region" description="Helical" evidence="2">
    <location>
        <begin position="794"/>
        <end position="811"/>
    </location>
</feature>
<proteinExistence type="predicted"/>
<feature type="transmembrane region" description="Helical" evidence="2">
    <location>
        <begin position="413"/>
        <end position="432"/>
    </location>
</feature>
<feature type="transmembrane region" description="Helical" evidence="2">
    <location>
        <begin position="494"/>
        <end position="511"/>
    </location>
</feature>
<feature type="coiled-coil region" evidence="1">
    <location>
        <begin position="40"/>
        <end position="67"/>
    </location>
</feature>
<evidence type="ECO:0000256" key="2">
    <source>
        <dbReference type="SAM" id="Phobius"/>
    </source>
</evidence>
<feature type="transmembrane region" description="Helical" evidence="2">
    <location>
        <begin position="680"/>
        <end position="700"/>
    </location>
</feature>
<dbReference type="InterPro" id="IPR019286">
    <property type="entry name" value="DUF2339_TM"/>
</dbReference>
<evidence type="ECO:0000256" key="1">
    <source>
        <dbReference type="SAM" id="Coils"/>
    </source>
</evidence>
<dbReference type="PANTHER" id="PTHR38434">
    <property type="entry name" value="BLL2549 PROTEIN"/>
    <property type="match status" value="1"/>
</dbReference>
<keyword evidence="2" id="KW-1133">Transmembrane helix</keyword>
<feature type="transmembrane region" description="Helical" evidence="2">
    <location>
        <begin position="555"/>
        <end position="576"/>
    </location>
</feature>
<feature type="transmembrane region" description="Helical" evidence="2">
    <location>
        <begin position="278"/>
        <end position="298"/>
    </location>
</feature>
<dbReference type="EMBL" id="FNRP01000043">
    <property type="protein sequence ID" value="SEB16474.1"/>
    <property type="molecule type" value="Genomic_DNA"/>
</dbReference>
<feature type="transmembrane region" description="Helical" evidence="2">
    <location>
        <begin position="651"/>
        <end position="668"/>
    </location>
</feature>
<feature type="transmembrane region" description="Helical" evidence="2">
    <location>
        <begin position="764"/>
        <end position="782"/>
    </location>
</feature>
<keyword evidence="2" id="KW-0812">Transmembrane</keyword>
<feature type="transmembrane region" description="Helical" evidence="2">
    <location>
        <begin position="251"/>
        <end position="272"/>
    </location>
</feature>
<dbReference type="PANTHER" id="PTHR38434:SF1">
    <property type="entry name" value="BLL2549 PROTEIN"/>
    <property type="match status" value="1"/>
</dbReference>
<feature type="transmembrane region" description="Helical" evidence="2">
    <location>
        <begin position="518"/>
        <end position="535"/>
    </location>
</feature>
<gene>
    <name evidence="3" type="ORF">SAMN04487924_14315</name>
</gene>
<name>A0A1H4H3W7_9BACE</name>
<feature type="transmembrane region" description="Helical" evidence="2">
    <location>
        <begin position="303"/>
        <end position="319"/>
    </location>
</feature>
<reference evidence="3 4" key="1">
    <citation type="submission" date="2016-10" db="EMBL/GenBank/DDBJ databases">
        <authorList>
            <person name="de Groot N.N."/>
        </authorList>
    </citation>
    <scope>NUCLEOTIDE SEQUENCE [LARGE SCALE GENOMIC DNA]</scope>
    <source>
        <strain evidence="3 4">NLAE-zl-G339</strain>
    </source>
</reference>
<sequence length="827" mass="94324">MIGAINNYLYLCYRTQIWNIMDDFNTVYALLVLVMLFILLSRLDNRFGKIEKELNEIKKRMEDYLRVQQNSVAEASKPKEEISEKETKDIPVMPQAAEHVKAVKTGQREEAVQGKHEPVVEAVVRETLEKTPEKTLETRMEEVCVEAVRKESAKSSTVPVVPVTPATPVVPVAPTVPKQKKRVNYEKFIGENLFGKIGILIFVIGVGFFVKYAIDKNWINETFRTVLGFLTGVVLLAVAERLQKKYRTFSSLLAGGAFAVFYLTVAIAFHYYHIFSQTMAFIILIGVTVFMSILSVVYNRRELAIISLVGGFLAPFIVSSGEGSYLVLFTYVSILNLGMFGLSIYKKWSELPMISFVFTCLIMGIFLLFNYTSSSTVISSHLFWFATLFYFIFLLPVFSILRGENMRTMSRGLVFVIITNNFIYLLSGALFLQNMGLSFKASGLLSLFIALVNLGLVLWLWKNRKEYKFLVHTTLGLVLTFVSITVPIQLDGNYITLLWASEMVLLLWLYVKSKIRVYEYAAKVLVGLTFVSYLMDVYSVMFEHHSLDTIFLNSSFATSLFVGLATGAFALLMEYYHSFFSTARRLKYSFWNPFMLIVSVIILYYTFMMEFNLYFEGATRSGAMFLFTAISISSVCYAFRKRFPITKHLTSYILTIGANVLVYIINIWGDQRIWTSPPVVLPWLTAVFVIANLYYIARMYYTSIGIKSRFTVYLNILATLLWLTMVRSFLWQVGVDDFSAGLSLSLSIAGFVQMGLGMRLHQKLLRMVSLATFGLVLLKLVFDDLWAMPTIGKIIVFIILGLILLILSFLYQKLKDVLFKNDEEETN</sequence>
<dbReference type="Pfam" id="PF10101">
    <property type="entry name" value="DUF2339"/>
    <property type="match status" value="1"/>
</dbReference>
<feature type="transmembrane region" description="Helical" evidence="2">
    <location>
        <begin position="444"/>
        <end position="462"/>
    </location>
</feature>
<feature type="transmembrane region" description="Helical" evidence="2">
    <location>
        <begin position="712"/>
        <end position="732"/>
    </location>
</feature>
<feature type="transmembrane region" description="Helical" evidence="2">
    <location>
        <begin position="469"/>
        <end position="488"/>
    </location>
</feature>
<feature type="transmembrane region" description="Helical" evidence="2">
    <location>
        <begin position="325"/>
        <end position="344"/>
    </location>
</feature>
<evidence type="ECO:0000313" key="3">
    <source>
        <dbReference type="EMBL" id="SEB16474.1"/>
    </source>
</evidence>
<dbReference type="Proteomes" id="UP000183040">
    <property type="component" value="Unassembled WGS sequence"/>
</dbReference>
<feature type="transmembrane region" description="Helical" evidence="2">
    <location>
        <begin position="26"/>
        <end position="43"/>
    </location>
</feature>
<feature type="transmembrane region" description="Helical" evidence="2">
    <location>
        <begin position="351"/>
        <end position="369"/>
    </location>
</feature>
<feature type="transmembrane region" description="Helical" evidence="2">
    <location>
        <begin position="588"/>
        <end position="607"/>
    </location>
</feature>
<keyword evidence="2" id="KW-0472">Membrane</keyword>
<feature type="transmembrane region" description="Helical" evidence="2">
    <location>
        <begin position="619"/>
        <end position="639"/>
    </location>
</feature>
<organism evidence="3 4">
    <name type="scientific">Bacteroides xylanisolvens</name>
    <dbReference type="NCBI Taxonomy" id="371601"/>
    <lineage>
        <taxon>Bacteria</taxon>
        <taxon>Pseudomonadati</taxon>
        <taxon>Bacteroidota</taxon>
        <taxon>Bacteroidia</taxon>
        <taxon>Bacteroidales</taxon>
        <taxon>Bacteroidaceae</taxon>
        <taxon>Bacteroides</taxon>
    </lineage>
</organism>
<feature type="transmembrane region" description="Helical" evidence="2">
    <location>
        <begin position="381"/>
        <end position="401"/>
    </location>
</feature>
<dbReference type="AlphaFoldDB" id="A0A1H4H3W7"/>
<protein>
    <submittedName>
        <fullName evidence="3">Uncharacterized membrane protein</fullName>
    </submittedName>
</protein>
<feature type="transmembrane region" description="Helical" evidence="2">
    <location>
        <begin position="222"/>
        <end position="239"/>
    </location>
</feature>